<accession>A0A382UV94</accession>
<name>A0A382UV94_9ZZZZ</name>
<sequence>MAETGDLSQSEETSLNLTDTATVLQIKNLSKN</sequence>
<organism evidence="1">
    <name type="scientific">marine metagenome</name>
    <dbReference type="NCBI Taxonomy" id="408172"/>
    <lineage>
        <taxon>unclassified sequences</taxon>
        <taxon>metagenomes</taxon>
        <taxon>ecological metagenomes</taxon>
    </lineage>
</organism>
<reference evidence="1" key="1">
    <citation type="submission" date="2018-05" db="EMBL/GenBank/DDBJ databases">
        <authorList>
            <person name="Lanie J.A."/>
            <person name="Ng W.-L."/>
            <person name="Kazmierczak K.M."/>
            <person name="Andrzejewski T.M."/>
            <person name="Davidsen T.M."/>
            <person name="Wayne K.J."/>
            <person name="Tettelin H."/>
            <person name="Glass J.I."/>
            <person name="Rusch D."/>
            <person name="Podicherti R."/>
            <person name="Tsui H.-C.T."/>
            <person name="Winkler M.E."/>
        </authorList>
    </citation>
    <scope>NUCLEOTIDE SEQUENCE</scope>
</reference>
<protein>
    <submittedName>
        <fullName evidence="1">Uncharacterized protein</fullName>
    </submittedName>
</protein>
<feature type="non-terminal residue" evidence="1">
    <location>
        <position position="32"/>
    </location>
</feature>
<dbReference type="EMBL" id="UINC01146723">
    <property type="protein sequence ID" value="SVD37618.1"/>
    <property type="molecule type" value="Genomic_DNA"/>
</dbReference>
<gene>
    <name evidence="1" type="ORF">METZ01_LOCUS390472</name>
</gene>
<dbReference type="AlphaFoldDB" id="A0A382UV94"/>
<evidence type="ECO:0000313" key="1">
    <source>
        <dbReference type="EMBL" id="SVD37618.1"/>
    </source>
</evidence>
<proteinExistence type="predicted"/>